<evidence type="ECO:0000313" key="1">
    <source>
        <dbReference type="EMBL" id="MFB9714410.1"/>
    </source>
</evidence>
<proteinExistence type="predicted"/>
<dbReference type="RefSeq" id="WP_345044845.1">
    <property type="nucleotide sequence ID" value="NZ_BAABED010000001.1"/>
</dbReference>
<protein>
    <submittedName>
        <fullName evidence="1">Uncharacterized protein</fullName>
    </submittedName>
</protein>
<gene>
    <name evidence="1" type="ORF">ACFFPI_09765</name>
</gene>
<dbReference type="Proteomes" id="UP001589536">
    <property type="component" value="Unassembled WGS sequence"/>
</dbReference>
<sequence>MDTTIPDYTTLRTAITERLNAHDLLGLLPHGAPEDEYDPETEDFAALITADTPITPEDVATVWHKWFGDSQGNTYGEPEPATTKMAALAADLQYIQSGFVQY</sequence>
<reference evidence="1 2" key="1">
    <citation type="submission" date="2024-09" db="EMBL/GenBank/DDBJ databases">
        <authorList>
            <person name="Sun Q."/>
            <person name="Mori K."/>
        </authorList>
    </citation>
    <scope>NUCLEOTIDE SEQUENCE [LARGE SCALE GENOMIC DNA]</scope>
    <source>
        <strain evidence="1 2">JCM 13519</strain>
    </source>
</reference>
<name>A0ABV5UQ65_9MICC</name>
<evidence type="ECO:0000313" key="2">
    <source>
        <dbReference type="Proteomes" id="UP001589536"/>
    </source>
</evidence>
<dbReference type="EMBL" id="JBHMBH010000019">
    <property type="protein sequence ID" value="MFB9714410.1"/>
    <property type="molecule type" value="Genomic_DNA"/>
</dbReference>
<comment type="caution">
    <text evidence="1">The sequence shown here is derived from an EMBL/GenBank/DDBJ whole genome shotgun (WGS) entry which is preliminary data.</text>
</comment>
<organism evidence="1 2">
    <name type="scientific">Arthrobacter methylotrophus</name>
    <dbReference type="NCBI Taxonomy" id="121291"/>
    <lineage>
        <taxon>Bacteria</taxon>
        <taxon>Bacillati</taxon>
        <taxon>Actinomycetota</taxon>
        <taxon>Actinomycetes</taxon>
        <taxon>Micrococcales</taxon>
        <taxon>Micrococcaceae</taxon>
        <taxon>Arthrobacter</taxon>
    </lineage>
</organism>
<keyword evidence="2" id="KW-1185">Reference proteome</keyword>
<accession>A0ABV5UQ65</accession>